<accession>A0A1E3LSK1</accession>
<evidence type="ECO:0000313" key="1">
    <source>
        <dbReference type="EMBL" id="ODP36737.1"/>
    </source>
</evidence>
<gene>
    <name evidence="1" type="ORF">BFL28_19745</name>
</gene>
<sequence length="60" mass="6580">MLPNADLQSIVTAVLARAPDWLKRELIAKEEKTRREAEESLATMIAAALVSANDNRTGTQ</sequence>
<comment type="caution">
    <text evidence="1">The sequence shown here is derived from an EMBL/GenBank/DDBJ whole genome shotgun (WGS) entry which is preliminary data.</text>
</comment>
<dbReference type="AlphaFoldDB" id="A0A1E3LSK1"/>
<reference evidence="1 2" key="1">
    <citation type="submission" date="2016-08" db="EMBL/GenBank/DDBJ databases">
        <title>Draft genome of the agarase producing Sphingomonas sp. MCT13.</title>
        <authorList>
            <person name="D'Andrea M.M."/>
            <person name="Rossolini G.M."/>
            <person name="Thaller M.C."/>
        </authorList>
    </citation>
    <scope>NUCLEOTIDE SEQUENCE [LARGE SCALE GENOMIC DNA]</scope>
    <source>
        <strain evidence="1 2">MCT13</strain>
    </source>
</reference>
<keyword evidence="2" id="KW-1185">Reference proteome</keyword>
<protein>
    <submittedName>
        <fullName evidence="1">Uncharacterized protein</fullName>
    </submittedName>
</protein>
<dbReference type="EMBL" id="MDDS01000053">
    <property type="protein sequence ID" value="ODP36737.1"/>
    <property type="molecule type" value="Genomic_DNA"/>
</dbReference>
<name>A0A1E3LSK1_9SPHN</name>
<evidence type="ECO:0000313" key="2">
    <source>
        <dbReference type="Proteomes" id="UP000094487"/>
    </source>
</evidence>
<dbReference type="Proteomes" id="UP000094487">
    <property type="component" value="Unassembled WGS sequence"/>
</dbReference>
<proteinExistence type="predicted"/>
<dbReference type="RefSeq" id="WP_069321486.1">
    <property type="nucleotide sequence ID" value="NZ_MDDS01000053.1"/>
</dbReference>
<organism evidence="1 2">
    <name type="scientific">Sphingomonas turrisvirgatae</name>
    <dbReference type="NCBI Taxonomy" id="1888892"/>
    <lineage>
        <taxon>Bacteria</taxon>
        <taxon>Pseudomonadati</taxon>
        <taxon>Pseudomonadota</taxon>
        <taxon>Alphaproteobacteria</taxon>
        <taxon>Sphingomonadales</taxon>
        <taxon>Sphingomonadaceae</taxon>
        <taxon>Sphingomonas</taxon>
    </lineage>
</organism>